<keyword evidence="2 3" id="KW-0732">Signal</keyword>
<feature type="signal peptide" evidence="3">
    <location>
        <begin position="1"/>
        <end position="23"/>
    </location>
</feature>
<evidence type="ECO:0000256" key="3">
    <source>
        <dbReference type="SAM" id="SignalP"/>
    </source>
</evidence>
<dbReference type="PROSITE" id="PS51762">
    <property type="entry name" value="GH16_2"/>
    <property type="match status" value="1"/>
</dbReference>
<comment type="caution">
    <text evidence="5">The sequence shown here is derived from an EMBL/GenBank/DDBJ whole genome shotgun (WGS) entry which is preliminary data.</text>
</comment>
<dbReference type="RefSeq" id="WP_147131395.1">
    <property type="nucleotide sequence ID" value="NZ_VOSC01000012.1"/>
</dbReference>
<proteinExistence type="inferred from homology"/>
<name>A0A5C7AVH5_9FLAO</name>
<dbReference type="Proteomes" id="UP000321790">
    <property type="component" value="Unassembled WGS sequence"/>
</dbReference>
<dbReference type="OrthoDB" id="9809583at2"/>
<keyword evidence="6" id="KW-1185">Reference proteome</keyword>
<dbReference type="InterPro" id="IPR013320">
    <property type="entry name" value="ConA-like_dom_sf"/>
</dbReference>
<dbReference type="EMBL" id="VOSC01000012">
    <property type="protein sequence ID" value="TXE12786.1"/>
    <property type="molecule type" value="Genomic_DNA"/>
</dbReference>
<dbReference type="GO" id="GO:0004553">
    <property type="term" value="F:hydrolase activity, hydrolyzing O-glycosyl compounds"/>
    <property type="evidence" value="ECO:0007669"/>
    <property type="project" value="InterPro"/>
</dbReference>
<dbReference type="NCBIfam" id="TIGR04183">
    <property type="entry name" value="Por_Secre_tail"/>
    <property type="match status" value="1"/>
</dbReference>
<accession>A0A5C7AVH5</accession>
<evidence type="ECO:0000259" key="4">
    <source>
        <dbReference type="PROSITE" id="PS51762"/>
    </source>
</evidence>
<reference evidence="6" key="1">
    <citation type="submission" date="2019-08" db="EMBL/GenBank/DDBJ databases">
        <title>Seonamhaeicola sediminis sp. nov., isolated from marine sediment.</title>
        <authorList>
            <person name="Cao W.R."/>
        </authorList>
    </citation>
    <scope>NUCLEOTIDE SEQUENCE [LARGE SCALE GENOMIC DNA]</scope>
    <source>
        <strain evidence="6">Gy8</strain>
    </source>
</reference>
<dbReference type="InterPro" id="IPR026444">
    <property type="entry name" value="Secre_tail"/>
</dbReference>
<sequence>MKIIKLKHILWLFLMGFSLATYAQLNFGNTPLPSRLGNASNWQLNESASDDFEYTFNPTNNNADFGPVGLTKWNNFFHNPWEGPGATKWVRNHVSVSGGNLNLWASRRFFNNNTNTPYTKTFDFDFGDGNGIVSVTRPETLAGCITSKERVIYPVFVEASLRVMNSSLATDIWLLSPDDKEEIDIIECYGGGMSDGRNNFFAERVHLSHHVFVRPPNFRDYQPSDWNSWYRQSGVNKWGGRVVRIGVYWKSPTIIEYYLDGELIRVLDNDAIASRVQNGTWEYTYPAGVTSTDQNGQLVRETSGIQNGFQKMVVSSTSNSFNQNNLDVAKSQSNISVLDPFNYLNNGRKFSREMDIIINVEDQSWQAAANRSPNNSEMQNFNDNLMLVDWIRVLKPSGSTTGGSSAATCDTAPDYNDNANSYSPGDRVINGGILYERTVNGWNQIEDCNVNSGGNIGEVTCNNAPAYNGNANSYSSGERVINGGVLYERTSSGWNVIDNCINCSNAPTYNGNANSYSPGDRVLNGGTLYERTASGWNIVQNCNASKRVGVKSKNDELSFKVGVYPNPAEDFVNILLEDITVGLANVRILDMQGKVIYKNKINDSVFTINTSNFSKGLYIVEVKMNEENLVMKKLVIE</sequence>
<dbReference type="SUPFAM" id="SSF49899">
    <property type="entry name" value="Concanavalin A-like lectins/glucanases"/>
    <property type="match status" value="1"/>
</dbReference>
<evidence type="ECO:0000256" key="2">
    <source>
        <dbReference type="ARBA" id="ARBA00022729"/>
    </source>
</evidence>
<dbReference type="AlphaFoldDB" id="A0A5C7AVH5"/>
<feature type="domain" description="GH16" evidence="4">
    <location>
        <begin position="25"/>
        <end position="399"/>
    </location>
</feature>
<evidence type="ECO:0000313" key="5">
    <source>
        <dbReference type="EMBL" id="TXE12786.1"/>
    </source>
</evidence>
<comment type="similarity">
    <text evidence="1">Belongs to the glycosyl hydrolase 16 family.</text>
</comment>
<dbReference type="Pfam" id="PF18962">
    <property type="entry name" value="Por_Secre_tail"/>
    <property type="match status" value="1"/>
</dbReference>
<protein>
    <submittedName>
        <fullName evidence="5">T9SS type A sorting domain-containing protein</fullName>
    </submittedName>
</protein>
<dbReference type="GO" id="GO:0005975">
    <property type="term" value="P:carbohydrate metabolic process"/>
    <property type="evidence" value="ECO:0007669"/>
    <property type="project" value="InterPro"/>
</dbReference>
<feature type="chain" id="PRO_5022939704" evidence="3">
    <location>
        <begin position="24"/>
        <end position="637"/>
    </location>
</feature>
<organism evidence="5 6">
    <name type="scientific">Seonamhaeicola algicola</name>
    <dbReference type="NCBI Taxonomy" id="1719036"/>
    <lineage>
        <taxon>Bacteria</taxon>
        <taxon>Pseudomonadati</taxon>
        <taxon>Bacteroidota</taxon>
        <taxon>Flavobacteriia</taxon>
        <taxon>Flavobacteriales</taxon>
        <taxon>Flavobacteriaceae</taxon>
    </lineage>
</organism>
<gene>
    <name evidence="5" type="ORF">FUA26_03015</name>
</gene>
<evidence type="ECO:0000256" key="1">
    <source>
        <dbReference type="ARBA" id="ARBA00006865"/>
    </source>
</evidence>
<dbReference type="Gene3D" id="2.60.120.200">
    <property type="match status" value="1"/>
</dbReference>
<dbReference type="InterPro" id="IPR000757">
    <property type="entry name" value="Beta-glucanase-like"/>
</dbReference>
<evidence type="ECO:0000313" key="6">
    <source>
        <dbReference type="Proteomes" id="UP000321790"/>
    </source>
</evidence>